<organism evidence="1 2">
    <name type="scientific">Sphingobacterium tabacisoli</name>
    <dbReference type="NCBI Taxonomy" id="2044855"/>
    <lineage>
        <taxon>Bacteria</taxon>
        <taxon>Pseudomonadati</taxon>
        <taxon>Bacteroidota</taxon>
        <taxon>Sphingobacteriia</taxon>
        <taxon>Sphingobacteriales</taxon>
        <taxon>Sphingobacteriaceae</taxon>
        <taxon>Sphingobacterium</taxon>
    </lineage>
</organism>
<accession>A0ABW5L037</accession>
<proteinExistence type="predicted"/>
<dbReference type="EMBL" id="JBHULD010000004">
    <property type="protein sequence ID" value="MFD2553555.1"/>
    <property type="molecule type" value="Genomic_DNA"/>
</dbReference>
<reference evidence="2" key="1">
    <citation type="journal article" date="2019" name="Int. J. Syst. Evol. Microbiol.">
        <title>The Global Catalogue of Microorganisms (GCM) 10K type strain sequencing project: providing services to taxonomists for standard genome sequencing and annotation.</title>
        <authorList>
            <consortium name="The Broad Institute Genomics Platform"/>
            <consortium name="The Broad Institute Genome Sequencing Center for Infectious Disease"/>
            <person name="Wu L."/>
            <person name="Ma J."/>
        </authorList>
    </citation>
    <scope>NUCLEOTIDE SEQUENCE [LARGE SCALE GENOMIC DNA]</scope>
    <source>
        <strain evidence="2">KCTC 52298</strain>
    </source>
</reference>
<comment type="caution">
    <text evidence="1">The sequence shown here is derived from an EMBL/GenBank/DDBJ whole genome shotgun (WGS) entry which is preliminary data.</text>
</comment>
<evidence type="ECO:0000313" key="2">
    <source>
        <dbReference type="Proteomes" id="UP001597440"/>
    </source>
</evidence>
<name>A0ABW5L037_9SPHI</name>
<protein>
    <submittedName>
        <fullName evidence="1">Uncharacterized protein</fullName>
    </submittedName>
</protein>
<gene>
    <name evidence="1" type="ORF">ACFSQW_04080</name>
</gene>
<keyword evidence="2" id="KW-1185">Reference proteome</keyword>
<dbReference type="RefSeq" id="WP_210355095.1">
    <property type="nucleotide sequence ID" value="NZ_JAEQMU010000004.1"/>
</dbReference>
<sequence length="95" mass="11661">MERLTEYLNKYGLLSEDIKVYRHETYHILKQHELELTKVSLRIPNLDRKERLMYLCDQLPETKDQMTVRQLCSLLGYTDDRQYYKALDYYHNLRS</sequence>
<dbReference type="Proteomes" id="UP001597440">
    <property type="component" value="Unassembled WGS sequence"/>
</dbReference>
<evidence type="ECO:0000313" key="1">
    <source>
        <dbReference type="EMBL" id="MFD2553555.1"/>
    </source>
</evidence>